<comment type="similarity">
    <text evidence="1">Belongs to the ATP-dependent AMP-binding enzyme family.</text>
</comment>
<organism evidence="6 7">
    <name type="scientific">Oceanicella actignis</name>
    <dbReference type="NCBI Taxonomy" id="1189325"/>
    <lineage>
        <taxon>Bacteria</taxon>
        <taxon>Pseudomonadati</taxon>
        <taxon>Pseudomonadota</taxon>
        <taxon>Alphaproteobacteria</taxon>
        <taxon>Rhodobacterales</taxon>
        <taxon>Paracoccaceae</taxon>
        <taxon>Oceanicella</taxon>
    </lineage>
</organism>
<dbReference type="InterPro" id="IPR000873">
    <property type="entry name" value="AMP-dep_synth/lig_dom"/>
</dbReference>
<dbReference type="InterPro" id="IPR025110">
    <property type="entry name" value="AMP-bd_C"/>
</dbReference>
<feature type="compositionally biased region" description="Pro residues" evidence="3">
    <location>
        <begin position="144"/>
        <end position="159"/>
    </location>
</feature>
<sequence length="534" mass="57679">MIDPRGMTIGQAAQAAAARWPRAPLFCAPPDPGRAWDPEGRELTQEAVAEAAAALAERLAAAGYGRGHRAALDLENRPEHLVWKLALAALGISCVPINPDLRPAEVAYILADSDPQLCVAAPNRRAALAEAIALGEGRALIAPDEPPPPAPARPRPGAPAPEDEASVIYTSGTTGKPKGCLLSHEYELELGRWYLTCGGLMAMTEGERLYNPLPLFHVNAGILSLTAMMLSGGCQIQPARFSRGAWWRDIRACRASIAHYLGVVIPALMAAEPSEDERAHALRFMVGAGVEPTLHAPAEARFGVPLIEVWGMTEMCRIIAANEEPRRIDTRAFGRPRPGLEARVVDDDDRDVPPGEPGEMVLRHSADAPRRGFFSGYLNKPEATAEAWRGGWFHTGDTVRMEPDGTLIFVDRKKNIIRRSGENIAAAEVEACLLEHPDVAQAAALAAPDPIRDEEVFAAVVLKPGRAADADMARRLFDWCMARMAYYKAPGWVLFMDALPVTGTQKVRKHDILPPGASPEALAGAIDLRAAKKR</sequence>
<evidence type="ECO:0000259" key="5">
    <source>
        <dbReference type="Pfam" id="PF13193"/>
    </source>
</evidence>
<evidence type="ECO:0000256" key="2">
    <source>
        <dbReference type="ARBA" id="ARBA00022598"/>
    </source>
</evidence>
<keyword evidence="7" id="KW-1185">Reference proteome</keyword>
<evidence type="ECO:0000256" key="1">
    <source>
        <dbReference type="ARBA" id="ARBA00006432"/>
    </source>
</evidence>
<dbReference type="InterPro" id="IPR020845">
    <property type="entry name" value="AMP-binding_CS"/>
</dbReference>
<dbReference type="GO" id="GO:0031956">
    <property type="term" value="F:medium-chain fatty acid-CoA ligase activity"/>
    <property type="evidence" value="ECO:0007669"/>
    <property type="project" value="TreeGrafter"/>
</dbReference>
<name>A0A1M7U0V3_9RHOB</name>
<dbReference type="InterPro" id="IPR042099">
    <property type="entry name" value="ANL_N_sf"/>
</dbReference>
<keyword evidence="2 6" id="KW-0436">Ligase</keyword>
<dbReference type="EMBL" id="FRDL01000013">
    <property type="protein sequence ID" value="SHN76651.1"/>
    <property type="molecule type" value="Genomic_DNA"/>
</dbReference>
<dbReference type="Pfam" id="PF00501">
    <property type="entry name" value="AMP-binding"/>
    <property type="match status" value="1"/>
</dbReference>
<accession>A0A1M7U0V3</accession>
<gene>
    <name evidence="6" type="ORF">SAMN05216200_11310</name>
</gene>
<evidence type="ECO:0000259" key="4">
    <source>
        <dbReference type="Pfam" id="PF00501"/>
    </source>
</evidence>
<dbReference type="SUPFAM" id="SSF56801">
    <property type="entry name" value="Acetyl-CoA synthetase-like"/>
    <property type="match status" value="1"/>
</dbReference>
<dbReference type="OrthoDB" id="7315605at2"/>
<dbReference type="Gene3D" id="3.30.300.30">
    <property type="match status" value="1"/>
</dbReference>
<evidence type="ECO:0000256" key="3">
    <source>
        <dbReference type="SAM" id="MobiDB-lite"/>
    </source>
</evidence>
<dbReference type="PANTHER" id="PTHR43201">
    <property type="entry name" value="ACYL-COA SYNTHETASE"/>
    <property type="match status" value="1"/>
</dbReference>
<dbReference type="PROSITE" id="PS00455">
    <property type="entry name" value="AMP_BINDING"/>
    <property type="match status" value="1"/>
</dbReference>
<feature type="domain" description="AMP-binding enzyme C-terminal" evidence="5">
    <location>
        <begin position="428"/>
        <end position="506"/>
    </location>
</feature>
<evidence type="ECO:0000313" key="7">
    <source>
        <dbReference type="Proteomes" id="UP000184066"/>
    </source>
</evidence>
<dbReference type="AlphaFoldDB" id="A0A1M7U0V3"/>
<dbReference type="RefSeq" id="WP_072748394.1">
    <property type="nucleotide sequence ID" value="NZ_FOHL01000012.1"/>
</dbReference>
<dbReference type="Proteomes" id="UP000184066">
    <property type="component" value="Unassembled WGS sequence"/>
</dbReference>
<reference evidence="6 7" key="1">
    <citation type="submission" date="2016-12" db="EMBL/GenBank/DDBJ databases">
        <authorList>
            <person name="Song W.-J."/>
            <person name="Kurnit D.M."/>
        </authorList>
    </citation>
    <scope>NUCLEOTIDE SEQUENCE [LARGE SCALE GENOMIC DNA]</scope>
    <source>
        <strain evidence="6 7">CGMCC 1.10808</strain>
    </source>
</reference>
<feature type="region of interest" description="Disordered" evidence="3">
    <location>
        <begin position="140"/>
        <end position="163"/>
    </location>
</feature>
<feature type="domain" description="AMP-dependent synthetase/ligase" evidence="4">
    <location>
        <begin position="15"/>
        <end position="365"/>
    </location>
</feature>
<dbReference type="STRING" id="1189325.SAMN04488119_11218"/>
<protein>
    <submittedName>
        <fullName evidence="6">Crotonobetaine/carnitine-CoA ligase</fullName>
    </submittedName>
</protein>
<dbReference type="Pfam" id="PF13193">
    <property type="entry name" value="AMP-binding_C"/>
    <property type="match status" value="1"/>
</dbReference>
<dbReference type="GO" id="GO:0006631">
    <property type="term" value="P:fatty acid metabolic process"/>
    <property type="evidence" value="ECO:0007669"/>
    <property type="project" value="TreeGrafter"/>
</dbReference>
<dbReference type="Gene3D" id="3.40.50.12780">
    <property type="entry name" value="N-terminal domain of ligase-like"/>
    <property type="match status" value="1"/>
</dbReference>
<dbReference type="InterPro" id="IPR045851">
    <property type="entry name" value="AMP-bd_C_sf"/>
</dbReference>
<evidence type="ECO:0000313" key="6">
    <source>
        <dbReference type="EMBL" id="SHN76651.1"/>
    </source>
</evidence>
<dbReference type="PANTHER" id="PTHR43201:SF5">
    <property type="entry name" value="MEDIUM-CHAIN ACYL-COA LIGASE ACSF2, MITOCHONDRIAL"/>
    <property type="match status" value="1"/>
</dbReference>
<proteinExistence type="inferred from homology"/>